<reference evidence="2" key="1">
    <citation type="submission" date="2022-11" db="UniProtKB">
        <authorList>
            <consortium name="WormBaseParasite"/>
        </authorList>
    </citation>
    <scope>IDENTIFICATION</scope>
</reference>
<dbReference type="Proteomes" id="UP000887576">
    <property type="component" value="Unplaced"/>
</dbReference>
<organism evidence="1 2">
    <name type="scientific">Panagrolaimus sp. JU765</name>
    <dbReference type="NCBI Taxonomy" id="591449"/>
    <lineage>
        <taxon>Eukaryota</taxon>
        <taxon>Metazoa</taxon>
        <taxon>Ecdysozoa</taxon>
        <taxon>Nematoda</taxon>
        <taxon>Chromadorea</taxon>
        <taxon>Rhabditida</taxon>
        <taxon>Tylenchina</taxon>
        <taxon>Panagrolaimomorpha</taxon>
        <taxon>Panagrolaimoidea</taxon>
        <taxon>Panagrolaimidae</taxon>
        <taxon>Panagrolaimus</taxon>
    </lineage>
</organism>
<sequence length="200" mass="22538">MPGHMVWVEKVVNARSVVLSYPEVAEFLQTTQTEISEVPESEETKKKRPRHKAGHPEVVSSALAYLSTQSAASRSPADVIKAFQTLNKYKLTFLEKFNIVAMAPKHPADVIKAFKTLNKYKLTFLEKFNIVAMAPKQLADILCLLDDAGLRFSKETLAAFEEECRNLFPEEAPQCKADPGENFLYTNVIHFLHGNIGKWI</sequence>
<name>A0AC34QD95_9BILA</name>
<dbReference type="WBParaSite" id="JU765_v2.g15323.t1">
    <property type="protein sequence ID" value="JU765_v2.g15323.t1"/>
    <property type="gene ID" value="JU765_v2.g15323"/>
</dbReference>
<evidence type="ECO:0000313" key="1">
    <source>
        <dbReference type="Proteomes" id="UP000887576"/>
    </source>
</evidence>
<protein>
    <submittedName>
        <fullName evidence="2">Uncharacterized protein</fullName>
    </submittedName>
</protein>
<evidence type="ECO:0000313" key="2">
    <source>
        <dbReference type="WBParaSite" id="JU765_v2.g15323.t1"/>
    </source>
</evidence>
<accession>A0AC34QD95</accession>
<proteinExistence type="predicted"/>